<evidence type="ECO:0000256" key="3">
    <source>
        <dbReference type="ARBA" id="ARBA00022833"/>
    </source>
</evidence>
<dbReference type="InterPro" id="IPR001138">
    <property type="entry name" value="Zn2Cys6_DnaBD"/>
</dbReference>
<dbReference type="CDD" id="cd12148">
    <property type="entry name" value="fungal_TF_MHR"/>
    <property type="match status" value="1"/>
</dbReference>
<keyword evidence="11" id="KW-1185">Reference proteome</keyword>
<gene>
    <name evidence="10" type="ORF">QBC42DRAFT_214247</name>
</gene>
<dbReference type="GO" id="GO:0043565">
    <property type="term" value="F:sequence-specific DNA binding"/>
    <property type="evidence" value="ECO:0007669"/>
    <property type="project" value="TreeGrafter"/>
</dbReference>
<feature type="region of interest" description="Disordered" evidence="8">
    <location>
        <begin position="934"/>
        <end position="977"/>
    </location>
</feature>
<keyword evidence="7" id="KW-0539">Nucleus</keyword>
<evidence type="ECO:0000256" key="2">
    <source>
        <dbReference type="ARBA" id="ARBA00022723"/>
    </source>
</evidence>
<reference evidence="10" key="1">
    <citation type="journal article" date="2023" name="Mol. Phylogenet. Evol.">
        <title>Genome-scale phylogeny and comparative genomics of the fungal order Sordariales.</title>
        <authorList>
            <person name="Hensen N."/>
            <person name="Bonometti L."/>
            <person name="Westerberg I."/>
            <person name="Brannstrom I.O."/>
            <person name="Guillou S."/>
            <person name="Cros-Aarteil S."/>
            <person name="Calhoun S."/>
            <person name="Haridas S."/>
            <person name="Kuo A."/>
            <person name="Mondo S."/>
            <person name="Pangilinan J."/>
            <person name="Riley R."/>
            <person name="LaButti K."/>
            <person name="Andreopoulos B."/>
            <person name="Lipzen A."/>
            <person name="Chen C."/>
            <person name="Yan M."/>
            <person name="Daum C."/>
            <person name="Ng V."/>
            <person name="Clum A."/>
            <person name="Steindorff A."/>
            <person name="Ohm R.A."/>
            <person name="Martin F."/>
            <person name="Silar P."/>
            <person name="Natvig D.O."/>
            <person name="Lalanne C."/>
            <person name="Gautier V."/>
            <person name="Ament-Velasquez S.L."/>
            <person name="Kruys A."/>
            <person name="Hutchinson M.I."/>
            <person name="Powell A.J."/>
            <person name="Barry K."/>
            <person name="Miller A.N."/>
            <person name="Grigoriev I.V."/>
            <person name="Debuchy R."/>
            <person name="Gladieux P."/>
            <person name="Hiltunen Thoren M."/>
            <person name="Johannesson H."/>
        </authorList>
    </citation>
    <scope>NUCLEOTIDE SEQUENCE</scope>
    <source>
        <strain evidence="10">PSN324</strain>
    </source>
</reference>
<dbReference type="PROSITE" id="PS00463">
    <property type="entry name" value="ZN2_CY6_FUNGAL_1"/>
    <property type="match status" value="1"/>
</dbReference>
<evidence type="ECO:0000256" key="4">
    <source>
        <dbReference type="ARBA" id="ARBA00023015"/>
    </source>
</evidence>
<dbReference type="GO" id="GO:0008270">
    <property type="term" value="F:zinc ion binding"/>
    <property type="evidence" value="ECO:0007669"/>
    <property type="project" value="InterPro"/>
</dbReference>
<evidence type="ECO:0000256" key="8">
    <source>
        <dbReference type="SAM" id="MobiDB-lite"/>
    </source>
</evidence>
<feature type="compositionally biased region" description="Polar residues" evidence="8">
    <location>
        <begin position="205"/>
        <end position="225"/>
    </location>
</feature>
<dbReference type="GO" id="GO:0045944">
    <property type="term" value="P:positive regulation of transcription by RNA polymerase II"/>
    <property type="evidence" value="ECO:0007669"/>
    <property type="project" value="TreeGrafter"/>
</dbReference>
<evidence type="ECO:0000313" key="10">
    <source>
        <dbReference type="EMBL" id="KAK4456748.1"/>
    </source>
</evidence>
<evidence type="ECO:0000313" key="11">
    <source>
        <dbReference type="Proteomes" id="UP001321749"/>
    </source>
</evidence>
<dbReference type="CDD" id="cd00067">
    <property type="entry name" value="GAL4"/>
    <property type="match status" value="1"/>
</dbReference>
<name>A0AAV9HB27_9PEZI</name>
<dbReference type="InterPro" id="IPR036864">
    <property type="entry name" value="Zn2-C6_fun-type_DNA-bd_sf"/>
</dbReference>
<reference evidence="10" key="2">
    <citation type="submission" date="2023-06" db="EMBL/GenBank/DDBJ databases">
        <authorList>
            <consortium name="Lawrence Berkeley National Laboratory"/>
            <person name="Mondo S.J."/>
            <person name="Hensen N."/>
            <person name="Bonometti L."/>
            <person name="Westerberg I."/>
            <person name="Brannstrom I.O."/>
            <person name="Guillou S."/>
            <person name="Cros-Aarteil S."/>
            <person name="Calhoun S."/>
            <person name="Haridas S."/>
            <person name="Kuo A."/>
            <person name="Pangilinan J."/>
            <person name="Riley R."/>
            <person name="Labutti K."/>
            <person name="Andreopoulos B."/>
            <person name="Lipzen A."/>
            <person name="Chen C."/>
            <person name="Yanf M."/>
            <person name="Daum C."/>
            <person name="Ng V."/>
            <person name="Clum A."/>
            <person name="Steindorff A."/>
            <person name="Ohm R."/>
            <person name="Martin F."/>
            <person name="Silar P."/>
            <person name="Natvig D."/>
            <person name="Lalanne C."/>
            <person name="Gautier V."/>
            <person name="Ament-Velasquez S.L."/>
            <person name="Kruys A."/>
            <person name="Hutchinson M.I."/>
            <person name="Powell A.J."/>
            <person name="Barry K."/>
            <person name="Miller A.N."/>
            <person name="Grigoriev I.V."/>
            <person name="Debuchy R."/>
            <person name="Gladieux P."/>
            <person name="Thoren M.H."/>
            <person name="Johannesson H."/>
        </authorList>
    </citation>
    <scope>NUCLEOTIDE SEQUENCE</scope>
    <source>
        <strain evidence="10">PSN324</strain>
    </source>
</reference>
<protein>
    <recommendedName>
        <fullName evidence="9">Zn(2)-C6 fungal-type domain-containing protein</fullName>
    </recommendedName>
</protein>
<evidence type="ECO:0000256" key="5">
    <source>
        <dbReference type="ARBA" id="ARBA00023125"/>
    </source>
</evidence>
<evidence type="ECO:0000259" key="9">
    <source>
        <dbReference type="PROSITE" id="PS50048"/>
    </source>
</evidence>
<dbReference type="InterPro" id="IPR052202">
    <property type="entry name" value="Yeast_MetPath_Reg"/>
</dbReference>
<dbReference type="SMART" id="SM00066">
    <property type="entry name" value="GAL4"/>
    <property type="match status" value="1"/>
</dbReference>
<comment type="subcellular location">
    <subcellularLocation>
        <location evidence="1">Nucleus</location>
    </subcellularLocation>
</comment>
<feature type="compositionally biased region" description="Polar residues" evidence="8">
    <location>
        <begin position="875"/>
        <end position="890"/>
    </location>
</feature>
<evidence type="ECO:0000256" key="6">
    <source>
        <dbReference type="ARBA" id="ARBA00023163"/>
    </source>
</evidence>
<dbReference type="SUPFAM" id="SSF57701">
    <property type="entry name" value="Zn2/Cys6 DNA-binding domain"/>
    <property type="match status" value="1"/>
</dbReference>
<organism evidence="10 11">
    <name type="scientific">Cladorrhinum samala</name>
    <dbReference type="NCBI Taxonomy" id="585594"/>
    <lineage>
        <taxon>Eukaryota</taxon>
        <taxon>Fungi</taxon>
        <taxon>Dikarya</taxon>
        <taxon>Ascomycota</taxon>
        <taxon>Pezizomycotina</taxon>
        <taxon>Sordariomycetes</taxon>
        <taxon>Sordariomycetidae</taxon>
        <taxon>Sordariales</taxon>
        <taxon>Podosporaceae</taxon>
        <taxon>Cladorrhinum</taxon>
    </lineage>
</organism>
<comment type="caution">
    <text evidence="10">The sequence shown here is derived from an EMBL/GenBank/DDBJ whole genome shotgun (WGS) entry which is preliminary data.</text>
</comment>
<dbReference type="AlphaFoldDB" id="A0AAV9HB27"/>
<sequence length="1052" mass="115923">MDPASIWLQGPGSFAPPRTHQPQLFYSSPRPGPPAVRYPLHGGLYAPGQADNDAPHRIAHTLQACCRCRQRKTRCDPSLPRCTPCDRAGAVCEYFDTARGRKVNRSYVVDLQKKVRMLEEELSQYVEEDGDHPNSFEDMMRSGAMVRLKESDEAPRYLGPASGIAMTRLLMEEAKRFTESQRISDLIPELNERRRRQRDRMQSVVMGNSVSGPSGRTKSYPNTSIHPAPRLLERHVAEKFIQAYHEKVQVFAPVLHEKAFAQDVDDVYSGDRDPYKLFVLNIVLAISIQKMGGDYSGLAQSYFLSAMEQFENIVRPKDLKTLQCLVLITEYSLLTPISAAVYYVVGLATRICQQLGLDDERTIGLGVEDAQTLDMRRRLSWIVTAHEFGLAHIMGRPNGFAKCDDFMNVKFFATASDSVITPEATPESLQNAPTCEKKLVAIHFCKMRVLQAEIRRTLYERKRNEPTHDQHPWFAEMERKMKSWLDECPTQPAWCKPWFTGRYMTMVIFLYRPSFQVPKPSSEAALRCYEGSEYIINLSAKQVETGAVDLTWVFVLTLYTSLNSLLWSVSYPEVRAKHDRAEVENLVETALGTITSSKCTDRWPGVQAAVDLYNVLSKACLHSYSGKHESSIPTATFSTPMSFDDQSSPASDTSSQHGQQPHQAGSFFGQQSSPFGYQLIQSYNGFDSPGSFAGFRSNSIFMDTSVDPHGRRLSQLAPDSAPSNDHSAGPRLGGGQSGMPSVSQPDLTPPPASVPITALPTPPESHAPNSAKPANVSLTPKLSMRDPHSASPTPTRMFHDQRSPTPTLLNHGGGMGVPMSQNPSPASTPAPFIKTEPMDYPPHTSAMAHQPQVCMPPPASRTPAFTIPPPLRGPSPSTQQPGSITVNNWNRVPPPLIQPHAFANSSSSGNNLWNDGHLDPFSGGLNLSNGGNDGGYTLGGTHSPGSRNNMNGVHFSHHDSHHPHQPPPGQLQLPQGGLTVPEAHFPWEGFGGQFYGGGIGRNGSLSHAEQLELIGNLEGNQGLNDIDNYLNLGMGPLDGTDDNLGINWNQRF</sequence>
<feature type="compositionally biased region" description="Pro residues" evidence="8">
    <location>
        <begin position="854"/>
        <end position="873"/>
    </location>
</feature>
<keyword evidence="2" id="KW-0479">Metal-binding</keyword>
<dbReference type="Pfam" id="PF00172">
    <property type="entry name" value="Zn_clus"/>
    <property type="match status" value="1"/>
</dbReference>
<feature type="domain" description="Zn(2)-C6 fungal-type" evidence="9">
    <location>
        <begin position="64"/>
        <end position="94"/>
    </location>
</feature>
<evidence type="ECO:0000256" key="7">
    <source>
        <dbReference type="ARBA" id="ARBA00023242"/>
    </source>
</evidence>
<dbReference type="GO" id="GO:0006351">
    <property type="term" value="P:DNA-templated transcription"/>
    <property type="evidence" value="ECO:0007669"/>
    <property type="project" value="InterPro"/>
</dbReference>
<feature type="region of interest" description="Disordered" evidence="8">
    <location>
        <begin position="635"/>
        <end position="670"/>
    </location>
</feature>
<feature type="region of interest" description="Disordered" evidence="8">
    <location>
        <begin position="193"/>
        <end position="226"/>
    </location>
</feature>
<evidence type="ECO:0000256" key="1">
    <source>
        <dbReference type="ARBA" id="ARBA00004123"/>
    </source>
</evidence>
<keyword evidence="6" id="KW-0804">Transcription</keyword>
<dbReference type="GO" id="GO:0000981">
    <property type="term" value="F:DNA-binding transcription factor activity, RNA polymerase II-specific"/>
    <property type="evidence" value="ECO:0007669"/>
    <property type="project" value="InterPro"/>
</dbReference>
<dbReference type="Proteomes" id="UP001321749">
    <property type="component" value="Unassembled WGS sequence"/>
</dbReference>
<dbReference type="EMBL" id="MU865170">
    <property type="protein sequence ID" value="KAK4456748.1"/>
    <property type="molecule type" value="Genomic_DNA"/>
</dbReference>
<dbReference type="PROSITE" id="PS50048">
    <property type="entry name" value="ZN2_CY6_FUNGAL_2"/>
    <property type="match status" value="1"/>
</dbReference>
<keyword evidence="4" id="KW-0805">Transcription regulation</keyword>
<dbReference type="Gene3D" id="4.10.240.10">
    <property type="entry name" value="Zn(2)-C6 fungal-type DNA-binding domain"/>
    <property type="match status" value="1"/>
</dbReference>
<accession>A0AAV9HB27</accession>
<dbReference type="Pfam" id="PF04082">
    <property type="entry name" value="Fungal_trans"/>
    <property type="match status" value="1"/>
</dbReference>
<proteinExistence type="predicted"/>
<dbReference type="InterPro" id="IPR007219">
    <property type="entry name" value="XnlR_reg_dom"/>
</dbReference>
<keyword evidence="3" id="KW-0862">Zinc</keyword>
<feature type="region of interest" description="Disordered" evidence="8">
    <location>
        <begin position="709"/>
        <end position="892"/>
    </location>
</feature>
<dbReference type="GO" id="GO:0005634">
    <property type="term" value="C:nucleus"/>
    <property type="evidence" value="ECO:0007669"/>
    <property type="project" value="UniProtKB-SubCell"/>
</dbReference>
<keyword evidence="5" id="KW-0238">DNA-binding</keyword>
<feature type="region of interest" description="Disordered" evidence="8">
    <location>
        <begin position="1"/>
        <end position="32"/>
    </location>
</feature>
<dbReference type="PANTHER" id="PTHR47782:SF8">
    <property type="entry name" value="ZN(II)2CYS6 TRANSCRIPTION FACTOR (EUROFUNG)"/>
    <property type="match status" value="1"/>
</dbReference>
<dbReference type="PANTHER" id="PTHR47782">
    <property type="entry name" value="ZN(II)2CYS6 TRANSCRIPTION FACTOR (EUROFUNG)-RELATED"/>
    <property type="match status" value="1"/>
</dbReference>